<sequence length="242" mass="27138">MSTHIDINSPFLESIRKHLFDDHLEICPNNFPNPISYQSYDAIDWSFLENSEELSVNMEESSSFSKALNSSKSSDVCSPNSSQNYPVIVDDQVEPSLNLDELFQVFSILDNNNSDGRIPCLNSSGSMPNTPHIFPDNNTDFREIPTIFKETQPEFSPVTVSNLPGTSNSSERDKNKPLKWDFSTGHVVQFGEEKFSIGKESHGLPTIKQSFSDNGNDVQISKNKRSITSAISGLPKQERREL</sequence>
<dbReference type="Proteomes" id="UP001055811">
    <property type="component" value="Linkage Group LG03"/>
</dbReference>
<organism evidence="1 2">
    <name type="scientific">Cichorium intybus</name>
    <name type="common">Chicory</name>
    <dbReference type="NCBI Taxonomy" id="13427"/>
    <lineage>
        <taxon>Eukaryota</taxon>
        <taxon>Viridiplantae</taxon>
        <taxon>Streptophyta</taxon>
        <taxon>Embryophyta</taxon>
        <taxon>Tracheophyta</taxon>
        <taxon>Spermatophyta</taxon>
        <taxon>Magnoliopsida</taxon>
        <taxon>eudicotyledons</taxon>
        <taxon>Gunneridae</taxon>
        <taxon>Pentapetalae</taxon>
        <taxon>asterids</taxon>
        <taxon>campanulids</taxon>
        <taxon>Asterales</taxon>
        <taxon>Asteraceae</taxon>
        <taxon>Cichorioideae</taxon>
        <taxon>Cichorieae</taxon>
        <taxon>Cichoriinae</taxon>
        <taxon>Cichorium</taxon>
    </lineage>
</organism>
<name>A0ACB9F1S5_CICIN</name>
<accession>A0ACB9F1S5</accession>
<protein>
    <submittedName>
        <fullName evidence="1">Uncharacterized protein</fullName>
    </submittedName>
</protein>
<reference evidence="2" key="1">
    <citation type="journal article" date="2022" name="Mol. Ecol. Resour.">
        <title>The genomes of chicory, endive, great burdock and yacon provide insights into Asteraceae palaeo-polyploidization history and plant inulin production.</title>
        <authorList>
            <person name="Fan W."/>
            <person name="Wang S."/>
            <person name="Wang H."/>
            <person name="Wang A."/>
            <person name="Jiang F."/>
            <person name="Liu H."/>
            <person name="Zhao H."/>
            <person name="Xu D."/>
            <person name="Zhang Y."/>
        </authorList>
    </citation>
    <scope>NUCLEOTIDE SEQUENCE [LARGE SCALE GENOMIC DNA]</scope>
    <source>
        <strain evidence="2">cv. Punajuju</strain>
    </source>
</reference>
<keyword evidence="2" id="KW-1185">Reference proteome</keyword>
<evidence type="ECO:0000313" key="2">
    <source>
        <dbReference type="Proteomes" id="UP001055811"/>
    </source>
</evidence>
<dbReference type="EMBL" id="CM042011">
    <property type="protein sequence ID" value="KAI3764607.1"/>
    <property type="molecule type" value="Genomic_DNA"/>
</dbReference>
<gene>
    <name evidence="1" type="ORF">L2E82_14618</name>
</gene>
<reference evidence="1 2" key="2">
    <citation type="journal article" date="2022" name="Mol. Ecol. Resour.">
        <title>The genomes of chicory, endive, great burdock and yacon provide insights into Asteraceae paleo-polyploidization history and plant inulin production.</title>
        <authorList>
            <person name="Fan W."/>
            <person name="Wang S."/>
            <person name="Wang H."/>
            <person name="Wang A."/>
            <person name="Jiang F."/>
            <person name="Liu H."/>
            <person name="Zhao H."/>
            <person name="Xu D."/>
            <person name="Zhang Y."/>
        </authorList>
    </citation>
    <scope>NUCLEOTIDE SEQUENCE [LARGE SCALE GENOMIC DNA]</scope>
    <source>
        <strain evidence="2">cv. Punajuju</strain>
        <tissue evidence="1">Leaves</tissue>
    </source>
</reference>
<evidence type="ECO:0000313" key="1">
    <source>
        <dbReference type="EMBL" id="KAI3764607.1"/>
    </source>
</evidence>
<comment type="caution">
    <text evidence="1">The sequence shown here is derived from an EMBL/GenBank/DDBJ whole genome shotgun (WGS) entry which is preliminary data.</text>
</comment>
<proteinExistence type="predicted"/>